<dbReference type="NCBIfam" id="TIGR04192">
    <property type="entry name" value="GRASP_w_spasm"/>
    <property type="match status" value="1"/>
</dbReference>
<proteinExistence type="predicted"/>
<dbReference type="SUPFAM" id="SSF56059">
    <property type="entry name" value="Glutathione synthetase ATP-binding domain-like"/>
    <property type="match status" value="1"/>
</dbReference>
<accession>A0A1T4LC55</accession>
<evidence type="ECO:0000313" key="1">
    <source>
        <dbReference type="EMBL" id="SJZ52128.1"/>
    </source>
</evidence>
<dbReference type="EMBL" id="FUWL01000007">
    <property type="protein sequence ID" value="SJZ52128.1"/>
    <property type="molecule type" value="Genomic_DNA"/>
</dbReference>
<name>A0A1T4LC55_PORCN</name>
<dbReference type="PANTHER" id="PTHR21621:SF0">
    <property type="entry name" value="BETA-CITRYLGLUTAMATE SYNTHASE B-RELATED"/>
    <property type="match status" value="1"/>
</dbReference>
<dbReference type="Proteomes" id="UP000189956">
    <property type="component" value="Unassembled WGS sequence"/>
</dbReference>
<reference evidence="1 2" key="1">
    <citation type="submission" date="2017-02" db="EMBL/GenBank/DDBJ databases">
        <authorList>
            <person name="Peterson S.W."/>
        </authorList>
    </citation>
    <scope>NUCLEOTIDE SEQUENCE [LARGE SCALE GENOMIC DNA]</scope>
    <source>
        <strain evidence="1 2">ATCC 700135</strain>
    </source>
</reference>
<gene>
    <name evidence="1" type="ORF">SAMN02745205_01079</name>
</gene>
<dbReference type="AlphaFoldDB" id="A0A1T4LC55"/>
<organism evidence="1 2">
    <name type="scientific">Porphyromonas cangingivalis</name>
    <dbReference type="NCBI Taxonomy" id="36874"/>
    <lineage>
        <taxon>Bacteria</taxon>
        <taxon>Pseudomonadati</taxon>
        <taxon>Bacteroidota</taxon>
        <taxon>Bacteroidia</taxon>
        <taxon>Bacteroidales</taxon>
        <taxon>Porphyromonadaceae</taxon>
        <taxon>Porphyromonas</taxon>
    </lineage>
</organism>
<protein>
    <submittedName>
        <fullName evidence="1">ATP-GRASP peptide maturase, grasp-with-spasm system</fullName>
    </submittedName>
</protein>
<dbReference type="InterPro" id="IPR026455">
    <property type="entry name" value="GRASP_w_spasm"/>
</dbReference>
<dbReference type="GO" id="GO:0018169">
    <property type="term" value="F:ribosomal S6-glutamic acid ligase activity"/>
    <property type="evidence" value="ECO:0007669"/>
    <property type="project" value="TreeGrafter"/>
</dbReference>
<dbReference type="GO" id="GO:0005737">
    <property type="term" value="C:cytoplasm"/>
    <property type="evidence" value="ECO:0007669"/>
    <property type="project" value="TreeGrafter"/>
</dbReference>
<dbReference type="PANTHER" id="PTHR21621">
    <property type="entry name" value="RIBOSOMAL PROTEIN S6 MODIFICATION PROTEIN"/>
    <property type="match status" value="1"/>
</dbReference>
<dbReference type="GO" id="GO:0009432">
    <property type="term" value="P:SOS response"/>
    <property type="evidence" value="ECO:0007669"/>
    <property type="project" value="TreeGrafter"/>
</dbReference>
<sequence>MILISSRLDDASTSNVIDWLYYQAKDYLRFNGDGFDASFSYRNGLLYITSHYMEEEVPLICIDSFWYRKCGLNICQKTNSHTYDDIFPNKTEETYKYLSKHASEFALSEFKAYREFIFSHIIRKARTRLGSYKLRELNKIETLTLAKEIGLSVPKTFILNSKNELVKILEIYGNLIIKPLYEGVYDIGEEYAFVSYTSSISKDDLPNIPSYFPVALFQEQIEKQLEIRVIYIKEICYSIAMFTQAYEHSQIDGRRCPQEILRMTPYKLPLEIEKKIVTIMNQIGLSYGALDFILSKNNEIIFLEINPVGQFSAYGNACNYHLDKIISEQL</sequence>
<dbReference type="RefSeq" id="WP_025837583.1">
    <property type="nucleotide sequence ID" value="NZ_FUWL01000007.1"/>
</dbReference>
<evidence type="ECO:0000313" key="2">
    <source>
        <dbReference type="Proteomes" id="UP000189956"/>
    </source>
</evidence>
<dbReference type="Gene3D" id="3.30.470.20">
    <property type="entry name" value="ATP-grasp fold, B domain"/>
    <property type="match status" value="1"/>
</dbReference>